<dbReference type="GO" id="GO:0003677">
    <property type="term" value="F:DNA binding"/>
    <property type="evidence" value="ECO:0007669"/>
    <property type="project" value="UniProtKB-KW"/>
</dbReference>
<sequence length="1011" mass="113755">MRQDWEPEDLIEVWTLLEDDMKRVRNKSGATRLGFALLLKFFEVEARFPEAAREVPAAAVEYVAQQVKVPAAAWADYGWQGKAIQRHRAEIRAAYGFRANTEEDQDRLAAWLATELCPVELSRDRLAAAVVARCRNDHIEPPAPGQVRRLVGKAVKDFEKRFCRSTLDRLSHATRSRLEDLVAGDDGGQDAAANGGAVAGGGRSHFAELKTDPGAPGLESLLAEVNKLERVRRLELPADLFADVSEKLVDAWRARASKEYPANLERMKPPRRLTLLSTLCHVRQTEITDSLVDLFIQLVLKINTRAERRVDKELGAELKKVRGKEAMLLRVAEAALSEPSGIVRRVIFPVVGGEKTLKALAAEAAANEARYKARVRTVLRSSYSAHWRRMLAPLLKALELKCNNTAYRPVMDAIDLLKRYLEQPLKEGAFFDAAETVPLDDVVPEQWRAAVVDDKGRVERIPYELCVLVALRDALRRREIWVVGANRWRNPEDDLPADFEDNRDVHYAALGQPQDAGEFIAALQGRLRTSLDRFEQALAEGTTGGVAIVKKHGEPWIRVSPRGKQDEPESLVVIKAEIERRWGTIDLLDILKYAEFDTDFIAEFTSVATRENLSRDVLRRRLLLVLFGLGTNMGIKRVAVTGKHGESEATLRRVRHLFVNRANMRAALVKLVNATFAARDEMWWGTGTACASDSRKFGAWSSNLMTEWHQRYRGPGVMIYWHVERKSVCIYSQLKSCSASEVASMIEGVLRHCTDMDVDRQYTDTHGASIVGFAFAHMLDFKLMPRLKNIGSARLYRPAAGEDDAWPHLAPVLSTKTINWDLIRQQYDQIVKYTTALRLGTAEAEQVLRRFTRGGPKHPTYQAIEELGRAVRTAFVCDYLADVELRQEINEGLQVVENWNSANKDLFYGKDGDLAGQDKESQEVSMLALHLLQSALVHVNTLLMQQILADEKWADTLTDADRRALSPLFWTHVNPYGRFELDMNSRLDLDLTRNATVPGPRTPGETAVTPA</sequence>
<name>A0AA40VJS2_9ACTN</name>
<feature type="domain" description="Tn3 transposase DDE" evidence="5">
    <location>
        <begin position="589"/>
        <end position="979"/>
    </location>
</feature>
<reference evidence="7 8" key="1">
    <citation type="submission" date="2020-08" db="EMBL/GenBank/DDBJ databases">
        <title>Genomic Encyclopedia of Type Strains, Phase III (KMG-III): the genomes of soil and plant-associated and newly described type strains.</title>
        <authorList>
            <person name="Whitman W."/>
        </authorList>
    </citation>
    <scope>NUCLEOTIDE SEQUENCE [LARGE SCALE GENOMIC DNA]</scope>
    <source>
        <strain evidence="7 8">CECT 3271</strain>
    </source>
</reference>
<evidence type="ECO:0000313" key="8">
    <source>
        <dbReference type="Proteomes" id="UP000530412"/>
    </source>
</evidence>
<dbReference type="AlphaFoldDB" id="A0AA40VJS2"/>
<protein>
    <submittedName>
        <fullName evidence="7">TnpA family transposase</fullName>
    </submittedName>
</protein>
<dbReference type="EMBL" id="JACJIE010000029">
    <property type="protein sequence ID" value="MBA8948210.1"/>
    <property type="molecule type" value="Genomic_DNA"/>
</dbReference>
<evidence type="ECO:0000256" key="3">
    <source>
        <dbReference type="ARBA" id="ARBA00023125"/>
    </source>
</evidence>
<evidence type="ECO:0000259" key="5">
    <source>
        <dbReference type="Pfam" id="PF01526"/>
    </source>
</evidence>
<dbReference type="InterPro" id="IPR047653">
    <property type="entry name" value="Tn3-like_transpos"/>
</dbReference>
<evidence type="ECO:0000256" key="4">
    <source>
        <dbReference type="ARBA" id="ARBA00023172"/>
    </source>
</evidence>
<dbReference type="NCBIfam" id="NF033527">
    <property type="entry name" value="transpos_Tn3"/>
    <property type="match status" value="1"/>
</dbReference>
<dbReference type="GO" id="GO:0006313">
    <property type="term" value="P:DNA transposition"/>
    <property type="evidence" value="ECO:0007669"/>
    <property type="project" value="InterPro"/>
</dbReference>
<keyword evidence="3" id="KW-0238">DNA-binding</keyword>
<dbReference type="GO" id="GO:0004803">
    <property type="term" value="F:transposase activity"/>
    <property type="evidence" value="ECO:0007669"/>
    <property type="project" value="InterPro"/>
</dbReference>
<organism evidence="7 8">
    <name type="scientific">Streptomyces calvus</name>
    <dbReference type="NCBI Taxonomy" id="67282"/>
    <lineage>
        <taxon>Bacteria</taxon>
        <taxon>Bacillati</taxon>
        <taxon>Actinomycetota</taxon>
        <taxon>Actinomycetes</taxon>
        <taxon>Kitasatosporales</taxon>
        <taxon>Streptomycetaceae</taxon>
        <taxon>Streptomyces</taxon>
    </lineage>
</organism>
<evidence type="ECO:0000256" key="2">
    <source>
        <dbReference type="ARBA" id="ARBA00022578"/>
    </source>
</evidence>
<dbReference type="Proteomes" id="UP000530412">
    <property type="component" value="Unassembled WGS sequence"/>
</dbReference>
<gene>
    <name evidence="7" type="ORF">FHS33_006683</name>
</gene>
<dbReference type="InterPro" id="IPR002513">
    <property type="entry name" value="Tn3_Tnp_DDE_dom"/>
</dbReference>
<keyword evidence="2" id="KW-0815">Transposition</keyword>
<evidence type="ECO:0000313" key="7">
    <source>
        <dbReference type="EMBL" id="MBA8948210.1"/>
    </source>
</evidence>
<dbReference type="Pfam" id="PF13700">
    <property type="entry name" value="DUF4158"/>
    <property type="match status" value="1"/>
</dbReference>
<proteinExistence type="inferred from homology"/>
<comment type="caution">
    <text evidence="7">The sequence shown here is derived from an EMBL/GenBank/DDBJ whole genome shotgun (WGS) entry which is preliminary data.</text>
</comment>
<dbReference type="InterPro" id="IPR025296">
    <property type="entry name" value="DUF4158"/>
</dbReference>
<comment type="similarity">
    <text evidence="1">Belongs to the transposase 7 family.</text>
</comment>
<dbReference type="RefSeq" id="WP_142197590.1">
    <property type="nucleotide sequence ID" value="NZ_BMSU01000031.1"/>
</dbReference>
<dbReference type="Pfam" id="PF01526">
    <property type="entry name" value="DDE_Tnp_Tn3"/>
    <property type="match status" value="1"/>
</dbReference>
<accession>A0AA40VJS2</accession>
<evidence type="ECO:0000256" key="1">
    <source>
        <dbReference type="ARBA" id="ARBA00009402"/>
    </source>
</evidence>
<feature type="domain" description="DUF4158" evidence="6">
    <location>
        <begin position="4"/>
        <end position="154"/>
    </location>
</feature>
<keyword evidence="4" id="KW-0233">DNA recombination</keyword>
<evidence type="ECO:0000259" key="6">
    <source>
        <dbReference type="Pfam" id="PF13700"/>
    </source>
</evidence>